<dbReference type="EMBL" id="CP000855">
    <property type="protein sequence ID" value="ACJ15494.1"/>
    <property type="molecule type" value="Genomic_DNA"/>
</dbReference>
<dbReference type="PATRIC" id="fig|523850.10.peg.11"/>
<dbReference type="SUPFAM" id="SSF46785">
    <property type="entry name" value="Winged helix' DNA-binding domain"/>
    <property type="match status" value="1"/>
</dbReference>
<dbReference type="InterPro" id="IPR005149">
    <property type="entry name" value="Tscrpt_reg_PadR_N"/>
</dbReference>
<protein>
    <recommendedName>
        <fullName evidence="1">Transcription regulator PadR N-terminal domain-containing protein</fullName>
    </recommendedName>
</protein>
<evidence type="ECO:0000313" key="2">
    <source>
        <dbReference type="EMBL" id="ACJ15494.1"/>
    </source>
</evidence>
<dbReference type="eggNOG" id="arCOG00001">
    <property type="taxonomic scope" value="Archaea"/>
</dbReference>
<dbReference type="RefSeq" id="WP_012570967.1">
    <property type="nucleotide sequence ID" value="NC_011529.1"/>
</dbReference>
<dbReference type="Gene3D" id="1.10.10.10">
    <property type="entry name" value="Winged helix-like DNA-binding domain superfamily/Winged helix DNA-binding domain"/>
    <property type="match status" value="1"/>
</dbReference>
<dbReference type="AlphaFoldDB" id="B6YSG2"/>
<feature type="domain" description="Transcription regulator PadR N-terminal" evidence="1">
    <location>
        <begin position="11"/>
        <end position="81"/>
    </location>
</feature>
<reference evidence="2 3" key="1">
    <citation type="journal article" date="2008" name="J. Bacteriol.">
        <title>The complete genome sequence of Thermococcus onnurineus NA1 reveals a mixed heterotrophic and carboxydotrophic metabolism.</title>
        <authorList>
            <person name="Lee H.S."/>
            <person name="Kang S.G."/>
            <person name="Bae S.S."/>
            <person name="Lim J.K."/>
            <person name="Cho Y."/>
            <person name="Kim Y.J."/>
            <person name="Jeon J.H."/>
            <person name="Cha S.S."/>
            <person name="Kwon K.K."/>
            <person name="Kim H.T."/>
            <person name="Park C.J."/>
            <person name="Lee H.W."/>
            <person name="Kim S.I."/>
            <person name="Chun J."/>
            <person name="Colwell R.R."/>
            <person name="Kim S.J."/>
            <person name="Lee J.H."/>
        </authorList>
    </citation>
    <scope>NUCLEOTIDE SEQUENCE [LARGE SCALE GENOMIC DNA]</scope>
    <source>
        <strain evidence="2 3">NA1</strain>
    </source>
</reference>
<name>B6YSG2_THEON</name>
<dbReference type="Proteomes" id="UP000002727">
    <property type="component" value="Chromosome"/>
</dbReference>
<dbReference type="Pfam" id="PF03551">
    <property type="entry name" value="PadR"/>
    <property type="match status" value="1"/>
</dbReference>
<sequence length="96" mass="11439">MKYRDFLTLHVLHHAEREPITGSFMMEELKRHGYHISPGTIYPLLHGMEESGLLKSHWEVRDGRRVRVYEITPKGKKALEEGRERVRELCRELLEE</sequence>
<proteinExistence type="predicted"/>
<dbReference type="KEGG" id="ton:TON_0011"/>
<dbReference type="PANTHER" id="PTHR33169:SF14">
    <property type="entry name" value="TRANSCRIPTIONAL REGULATOR RV3488"/>
    <property type="match status" value="1"/>
</dbReference>
<accession>B6YSG2</accession>
<dbReference type="InterPro" id="IPR036390">
    <property type="entry name" value="WH_DNA-bd_sf"/>
</dbReference>
<evidence type="ECO:0000313" key="3">
    <source>
        <dbReference type="Proteomes" id="UP000002727"/>
    </source>
</evidence>
<keyword evidence="3" id="KW-1185">Reference proteome</keyword>
<dbReference type="PANTHER" id="PTHR33169">
    <property type="entry name" value="PADR-FAMILY TRANSCRIPTIONAL REGULATOR"/>
    <property type="match status" value="1"/>
</dbReference>
<dbReference type="GeneID" id="7017656"/>
<dbReference type="STRING" id="523850.TON_0011"/>
<dbReference type="InterPro" id="IPR052509">
    <property type="entry name" value="Metal_resp_DNA-bind_regulator"/>
</dbReference>
<dbReference type="InterPro" id="IPR036388">
    <property type="entry name" value="WH-like_DNA-bd_sf"/>
</dbReference>
<organism evidence="2 3">
    <name type="scientific">Thermococcus onnurineus (strain NA1)</name>
    <dbReference type="NCBI Taxonomy" id="523850"/>
    <lineage>
        <taxon>Archaea</taxon>
        <taxon>Methanobacteriati</taxon>
        <taxon>Methanobacteriota</taxon>
        <taxon>Thermococci</taxon>
        <taxon>Thermococcales</taxon>
        <taxon>Thermococcaceae</taxon>
        <taxon>Thermococcus</taxon>
    </lineage>
</organism>
<evidence type="ECO:0000259" key="1">
    <source>
        <dbReference type="Pfam" id="PF03551"/>
    </source>
</evidence>
<dbReference type="HOGENOM" id="CLU_063440_3_2_2"/>
<gene>
    <name evidence="2" type="ordered locus">TON_0011</name>
</gene>
<dbReference type="OrthoDB" id="56053at2157"/>